<organism evidence="3 4">
    <name type="scientific">Bacteroides gallinaceum</name>
    <dbReference type="NCBI Taxonomy" id="1462571"/>
    <lineage>
        <taxon>Bacteria</taxon>
        <taxon>Pseudomonadati</taxon>
        <taxon>Bacteroidota</taxon>
        <taxon>Bacteroidia</taxon>
        <taxon>Bacteroidales</taxon>
        <taxon>Bacteroidaceae</taxon>
        <taxon>Bacteroides</taxon>
    </lineage>
</organism>
<dbReference type="PANTHER" id="PTHR40112:SF1">
    <property type="entry name" value="H2HPP ISOMERASE"/>
    <property type="match status" value="1"/>
</dbReference>
<dbReference type="SUPFAM" id="SSF51182">
    <property type="entry name" value="RmlC-like cupins"/>
    <property type="match status" value="1"/>
</dbReference>
<dbReference type="InterPro" id="IPR052535">
    <property type="entry name" value="Bacilysin_H2HPP_isomerase"/>
</dbReference>
<evidence type="ECO:0000313" key="4">
    <source>
        <dbReference type="Proteomes" id="UP001169458"/>
    </source>
</evidence>
<name>A0ABT7VCT2_9BACE</name>
<dbReference type="EMBL" id="JAUDEN010000003">
    <property type="protein sequence ID" value="MDM8324097.1"/>
    <property type="molecule type" value="Genomic_DNA"/>
</dbReference>
<dbReference type="CDD" id="cd02238">
    <property type="entry name" value="cupin_KdgF"/>
    <property type="match status" value="1"/>
</dbReference>
<dbReference type="InterPro" id="IPR014710">
    <property type="entry name" value="RmlC-like_jellyroll"/>
</dbReference>
<feature type="chain" id="PRO_5045329594" evidence="1">
    <location>
        <begin position="24"/>
        <end position="150"/>
    </location>
</feature>
<gene>
    <name evidence="3" type="ORF">QUW60_02430</name>
</gene>
<evidence type="ECO:0000256" key="1">
    <source>
        <dbReference type="SAM" id="SignalP"/>
    </source>
</evidence>
<dbReference type="Gene3D" id="2.60.120.10">
    <property type="entry name" value="Jelly Rolls"/>
    <property type="match status" value="1"/>
</dbReference>
<feature type="domain" description="Cupin type-2" evidence="2">
    <location>
        <begin position="75"/>
        <end position="129"/>
    </location>
</feature>
<comment type="caution">
    <text evidence="3">The sequence shown here is derived from an EMBL/GenBank/DDBJ whole genome shotgun (WGS) entry which is preliminary data.</text>
</comment>
<sequence>MKSLKFCILLIGMFLAAGTNTHATNLENSDKSSATAKKTRSETFVYSDKQSWEPAGKGVTRQVMGYDGQVMMVKVKFEKGAVGTLHTHYHTQTTYVASGKFEFTVGGETKTVEAGDGIYMEPDVPHSCTCLEAGMLIDCFSPMRADYLKK</sequence>
<dbReference type="Proteomes" id="UP001169458">
    <property type="component" value="Unassembled WGS sequence"/>
</dbReference>
<reference evidence="3 4" key="1">
    <citation type="submission" date="2023-06" db="EMBL/GenBank/DDBJ databases">
        <authorList>
            <person name="Zeman M."/>
            <person name="Kubasova T."/>
            <person name="Jahodarova E."/>
            <person name="Nykrynova M."/>
            <person name="Rychlik I."/>
        </authorList>
    </citation>
    <scope>NUCLEOTIDE SEQUENCE [LARGE SCALE GENOMIC DNA]</scope>
    <source>
        <strain evidence="3 4">109_WCHN</strain>
    </source>
</reference>
<keyword evidence="1" id="KW-0732">Signal</keyword>
<dbReference type="InterPro" id="IPR013096">
    <property type="entry name" value="Cupin_2"/>
</dbReference>
<proteinExistence type="predicted"/>
<dbReference type="RefSeq" id="WP_289558316.1">
    <property type="nucleotide sequence ID" value="NZ_JAUDEN010000003.1"/>
</dbReference>
<evidence type="ECO:0000259" key="2">
    <source>
        <dbReference type="Pfam" id="PF07883"/>
    </source>
</evidence>
<keyword evidence="4" id="KW-1185">Reference proteome</keyword>
<evidence type="ECO:0000313" key="3">
    <source>
        <dbReference type="EMBL" id="MDM8324097.1"/>
    </source>
</evidence>
<dbReference type="Pfam" id="PF07883">
    <property type="entry name" value="Cupin_2"/>
    <property type="match status" value="1"/>
</dbReference>
<protein>
    <submittedName>
        <fullName evidence="3">Cupin domain-containing protein</fullName>
    </submittedName>
</protein>
<reference evidence="4" key="2">
    <citation type="submission" date="2023-07" db="EMBL/GenBank/DDBJ databases">
        <title>Identification and characterization of horizontal gene transfer across gut microbiota members of farm animals based on homology search.</title>
        <authorList>
            <person name="Schwarzerova J."/>
            <person name="Nykrynova M."/>
            <person name="Jureckova K."/>
            <person name="Cejkova D."/>
            <person name="Rychlik I."/>
        </authorList>
    </citation>
    <scope>NUCLEOTIDE SEQUENCE [LARGE SCALE GENOMIC DNA]</scope>
    <source>
        <strain evidence="4">109_WCHN</strain>
    </source>
</reference>
<feature type="signal peptide" evidence="1">
    <location>
        <begin position="1"/>
        <end position="23"/>
    </location>
</feature>
<dbReference type="InterPro" id="IPR011051">
    <property type="entry name" value="RmlC_Cupin_sf"/>
</dbReference>
<dbReference type="PANTHER" id="PTHR40112">
    <property type="entry name" value="H2HPP ISOMERASE"/>
    <property type="match status" value="1"/>
</dbReference>
<accession>A0ABT7VCT2</accession>